<sequence>MKRETLIQLIGDDEIGLLKVKSRVPEAMTQDQRLLGSFREIEEFVKDHGRMPEANPKDMHEFKLNSRLSGINDSPAKAEALRPIDNLGLIKKPIESLDDILDDDDMGLLGPDPESIFTLRNVPSNIRMPERIASRKPCLDFANFESLFVLCHAELKQGLREMRAFTGEQQIQPGHFFVLHGVMAYVAEVGEKEIRNKKVNARLRCIFENGTESNMLLRSLATELYKDPAGRRVLSHSDQALDELDQVKDDDIETGYIYILSSTSERDDIRSINHLYKIGYSTVPVPQRIKNSKREPTYLMSGVKIISAYKCYNLNPQKFENLLHTFFGKYCLDVQVVDDVGKKHTPREWFIAPLPAIEMAVQLLINGEIVHYRYDGDTQQVIERE</sequence>
<dbReference type="AlphaFoldDB" id="A0AAP5F279"/>
<proteinExistence type="predicted"/>
<dbReference type="Pfam" id="PF13455">
    <property type="entry name" value="MUG113"/>
    <property type="match status" value="1"/>
</dbReference>
<dbReference type="RefSeq" id="WP_305730505.1">
    <property type="nucleotide sequence ID" value="NZ_JAUZEA010000007.1"/>
</dbReference>
<accession>A0AAP5F279</accession>
<organism evidence="2 3">
    <name type="scientific">Stenotrophomonas geniculata</name>
    <dbReference type="NCBI Taxonomy" id="86188"/>
    <lineage>
        <taxon>Bacteria</taxon>
        <taxon>Pseudomonadati</taxon>
        <taxon>Pseudomonadota</taxon>
        <taxon>Gammaproteobacteria</taxon>
        <taxon>Lysobacterales</taxon>
        <taxon>Lysobacteraceae</taxon>
        <taxon>Stenotrophomonas</taxon>
    </lineage>
</organism>
<dbReference type="InterPro" id="IPR018306">
    <property type="entry name" value="Phage_T5_Orf172_DNA-bd"/>
</dbReference>
<dbReference type="Proteomes" id="UP001240529">
    <property type="component" value="Unassembled WGS sequence"/>
</dbReference>
<evidence type="ECO:0000313" key="3">
    <source>
        <dbReference type="Proteomes" id="UP001240529"/>
    </source>
</evidence>
<feature type="domain" description="Bacteriophage T5 Orf172 DNA-binding" evidence="1">
    <location>
        <begin position="270"/>
        <end position="364"/>
    </location>
</feature>
<comment type="caution">
    <text evidence="2">The sequence shown here is derived from an EMBL/GenBank/DDBJ whole genome shotgun (WGS) entry which is preliminary data.</text>
</comment>
<protein>
    <submittedName>
        <fullName evidence="2">GIY-YIG nuclease family protein</fullName>
    </submittedName>
</protein>
<name>A0AAP5F279_9GAMM</name>
<reference evidence="2" key="1">
    <citation type="submission" date="2023-07" db="EMBL/GenBank/DDBJ databases">
        <authorList>
            <person name="Shahid S."/>
            <person name="Akbar M.Y."/>
            <person name="Ajmal W."/>
            <person name="Ansari A."/>
            <person name="Ghazanfar S."/>
        </authorList>
    </citation>
    <scope>NUCLEOTIDE SEQUENCE</scope>
    <source>
        <strain evidence="2">NIGAB</strain>
    </source>
</reference>
<gene>
    <name evidence="2" type="ORF">Q0031_15265</name>
</gene>
<dbReference type="EMBL" id="JAVIAC010000007">
    <property type="protein sequence ID" value="MDQ7953141.1"/>
    <property type="molecule type" value="Genomic_DNA"/>
</dbReference>
<dbReference type="SMART" id="SM00974">
    <property type="entry name" value="T5orf172"/>
    <property type="match status" value="1"/>
</dbReference>
<evidence type="ECO:0000259" key="1">
    <source>
        <dbReference type="SMART" id="SM00974"/>
    </source>
</evidence>
<evidence type="ECO:0000313" key="2">
    <source>
        <dbReference type="EMBL" id="MDQ7953141.1"/>
    </source>
</evidence>